<dbReference type="EMBL" id="JAGGLQ010000003">
    <property type="protein sequence ID" value="MBP2036096.1"/>
    <property type="molecule type" value="Genomic_DNA"/>
</dbReference>
<evidence type="ECO:0000313" key="2">
    <source>
        <dbReference type="Proteomes" id="UP001519310"/>
    </source>
</evidence>
<dbReference type="RefSeq" id="WP_189964238.1">
    <property type="nucleotide sequence ID" value="NZ_BMVL01000001.1"/>
</dbReference>
<sequence>MYDDADCWERWIARLMAVLAADAADQLAWAGEHGVKSVPVTDDADFVLHLAEGMAERGTFAPEALQDLRAIGRILGEADIRGRAGLWARSLTAEPAWSEVRTLARRILVAREGDWRRPLPHRVPPQHIYD</sequence>
<gene>
    <name evidence="1" type="ORF">J2Z77_001887</name>
</gene>
<dbReference type="Proteomes" id="UP001519310">
    <property type="component" value="Unassembled WGS sequence"/>
</dbReference>
<accession>A0ABS4L325</accession>
<comment type="caution">
    <text evidence="1">The sequence shown here is derived from an EMBL/GenBank/DDBJ whole genome shotgun (WGS) entry which is preliminary data.</text>
</comment>
<name>A0ABS4L325_STRAV</name>
<protein>
    <submittedName>
        <fullName evidence="1">Uncharacterized protein</fullName>
    </submittedName>
</protein>
<keyword evidence="2" id="KW-1185">Reference proteome</keyword>
<organism evidence="1 2">
    <name type="scientific">Streptomyces avidinii</name>
    <dbReference type="NCBI Taxonomy" id="1895"/>
    <lineage>
        <taxon>Bacteria</taxon>
        <taxon>Bacillati</taxon>
        <taxon>Actinomycetota</taxon>
        <taxon>Actinomycetes</taxon>
        <taxon>Kitasatosporales</taxon>
        <taxon>Streptomycetaceae</taxon>
        <taxon>Streptomyces</taxon>
    </lineage>
</organism>
<proteinExistence type="predicted"/>
<evidence type="ECO:0000313" key="1">
    <source>
        <dbReference type="EMBL" id="MBP2036096.1"/>
    </source>
</evidence>
<reference evidence="1 2" key="1">
    <citation type="submission" date="2021-03" db="EMBL/GenBank/DDBJ databases">
        <title>Genomic Encyclopedia of Type Strains, Phase IV (KMG-IV): sequencing the most valuable type-strain genomes for metagenomic binning, comparative biology and taxonomic classification.</title>
        <authorList>
            <person name="Goeker M."/>
        </authorList>
    </citation>
    <scope>NUCLEOTIDE SEQUENCE [LARGE SCALE GENOMIC DNA]</scope>
    <source>
        <strain evidence="1 2">DSM 40526</strain>
    </source>
</reference>